<evidence type="ECO:0000313" key="3">
    <source>
        <dbReference type="Proteomes" id="UP000326396"/>
    </source>
</evidence>
<name>A0A5N6PX24_9ASTR</name>
<evidence type="ECO:0000313" key="2">
    <source>
        <dbReference type="EMBL" id="KAD7476945.1"/>
    </source>
</evidence>
<comment type="caution">
    <text evidence="2">The sequence shown here is derived from an EMBL/GenBank/DDBJ whole genome shotgun (WGS) entry which is preliminary data.</text>
</comment>
<organism evidence="2 3">
    <name type="scientific">Mikania micrantha</name>
    <name type="common">bitter vine</name>
    <dbReference type="NCBI Taxonomy" id="192012"/>
    <lineage>
        <taxon>Eukaryota</taxon>
        <taxon>Viridiplantae</taxon>
        <taxon>Streptophyta</taxon>
        <taxon>Embryophyta</taxon>
        <taxon>Tracheophyta</taxon>
        <taxon>Spermatophyta</taxon>
        <taxon>Magnoliopsida</taxon>
        <taxon>eudicotyledons</taxon>
        <taxon>Gunneridae</taxon>
        <taxon>Pentapetalae</taxon>
        <taxon>asterids</taxon>
        <taxon>campanulids</taxon>
        <taxon>Asterales</taxon>
        <taxon>Asteraceae</taxon>
        <taxon>Asteroideae</taxon>
        <taxon>Heliantheae alliance</taxon>
        <taxon>Eupatorieae</taxon>
        <taxon>Mikania</taxon>
    </lineage>
</organism>
<keyword evidence="3" id="KW-1185">Reference proteome</keyword>
<dbReference type="Proteomes" id="UP000326396">
    <property type="component" value="Linkage Group LG1"/>
</dbReference>
<feature type="region of interest" description="Disordered" evidence="1">
    <location>
        <begin position="1"/>
        <end position="67"/>
    </location>
</feature>
<protein>
    <submittedName>
        <fullName evidence="2">Uncharacterized protein</fullName>
    </submittedName>
</protein>
<proteinExistence type="predicted"/>
<sequence>MQTVIPQSVQSSGLRGDFKSTHPTSRLFQSSSPGSKGESESKSGGMGSSSSNSFTSRDKGVSTLSRTEWEERRKKGLCYRCGQLYGPTHRWPEGKLRVLLLGEDEDNADIGEHFMMTVLPSIPLLQDSEPPKGICQVLEAMGSCTQLSGHQTLQLKGILLGIPICLLVDSGANISTVSFCSSYSFSFSGWHQNSIGGWLCSGGDNPMSTVIYTSGSLYFCYQCVDLQYVLIGSYFGNGLTAILRPSYS</sequence>
<accession>A0A5N6PX24</accession>
<dbReference type="AlphaFoldDB" id="A0A5N6PX24"/>
<dbReference type="OrthoDB" id="1436686at2759"/>
<feature type="compositionally biased region" description="Polar residues" evidence="1">
    <location>
        <begin position="1"/>
        <end position="13"/>
    </location>
</feature>
<dbReference type="EMBL" id="SZYD01000001">
    <property type="protein sequence ID" value="KAD7476945.1"/>
    <property type="molecule type" value="Genomic_DNA"/>
</dbReference>
<gene>
    <name evidence="2" type="ORF">E3N88_00081</name>
</gene>
<reference evidence="2 3" key="1">
    <citation type="submission" date="2019-05" db="EMBL/GenBank/DDBJ databases">
        <title>Mikania micrantha, genome provides insights into the molecular mechanism of rapid growth.</title>
        <authorList>
            <person name="Liu B."/>
        </authorList>
    </citation>
    <scope>NUCLEOTIDE SEQUENCE [LARGE SCALE GENOMIC DNA]</scope>
    <source>
        <strain evidence="2">NLD-2019</strain>
        <tissue evidence="2">Leaf</tissue>
    </source>
</reference>
<evidence type="ECO:0000256" key="1">
    <source>
        <dbReference type="SAM" id="MobiDB-lite"/>
    </source>
</evidence>